<protein>
    <submittedName>
        <fullName evidence="7">Rieske (2Fe-2S) protein</fullName>
    </submittedName>
</protein>
<keyword evidence="1" id="KW-0001">2Fe-2S</keyword>
<dbReference type="CDD" id="cd03467">
    <property type="entry name" value="Rieske"/>
    <property type="match status" value="1"/>
</dbReference>
<evidence type="ECO:0000256" key="5">
    <source>
        <dbReference type="SAM" id="Phobius"/>
    </source>
</evidence>
<dbReference type="Proteomes" id="UP001597114">
    <property type="component" value="Unassembled WGS sequence"/>
</dbReference>
<comment type="caution">
    <text evidence="7">The sequence shown here is derived from an EMBL/GenBank/DDBJ whole genome shotgun (WGS) entry which is preliminary data.</text>
</comment>
<evidence type="ECO:0000313" key="8">
    <source>
        <dbReference type="Proteomes" id="UP001597114"/>
    </source>
</evidence>
<evidence type="ECO:0000256" key="2">
    <source>
        <dbReference type="ARBA" id="ARBA00022723"/>
    </source>
</evidence>
<proteinExistence type="predicted"/>
<keyword evidence="8" id="KW-1185">Reference proteome</keyword>
<evidence type="ECO:0000256" key="1">
    <source>
        <dbReference type="ARBA" id="ARBA00022714"/>
    </source>
</evidence>
<dbReference type="SUPFAM" id="SSF50022">
    <property type="entry name" value="ISP domain"/>
    <property type="match status" value="1"/>
</dbReference>
<dbReference type="Gene3D" id="2.102.10.10">
    <property type="entry name" value="Rieske [2Fe-2S] iron-sulphur domain"/>
    <property type="match status" value="1"/>
</dbReference>
<evidence type="ECO:0000259" key="6">
    <source>
        <dbReference type="PROSITE" id="PS51296"/>
    </source>
</evidence>
<evidence type="ECO:0000313" key="7">
    <source>
        <dbReference type="EMBL" id="MFD1521467.1"/>
    </source>
</evidence>
<keyword evidence="5" id="KW-0472">Membrane</keyword>
<evidence type="ECO:0000256" key="3">
    <source>
        <dbReference type="ARBA" id="ARBA00023004"/>
    </source>
</evidence>
<dbReference type="PROSITE" id="PS51296">
    <property type="entry name" value="RIESKE"/>
    <property type="match status" value="1"/>
</dbReference>
<keyword evidence="4" id="KW-0411">Iron-sulfur</keyword>
<keyword evidence="3" id="KW-0408">Iron</keyword>
<name>A0ABW4F2B5_9PSEU</name>
<evidence type="ECO:0000256" key="4">
    <source>
        <dbReference type="ARBA" id="ARBA00023014"/>
    </source>
</evidence>
<reference evidence="8" key="1">
    <citation type="journal article" date="2019" name="Int. J. Syst. Evol. Microbiol.">
        <title>The Global Catalogue of Microorganisms (GCM) 10K type strain sequencing project: providing services to taxonomists for standard genome sequencing and annotation.</title>
        <authorList>
            <consortium name="The Broad Institute Genomics Platform"/>
            <consortium name="The Broad Institute Genome Sequencing Center for Infectious Disease"/>
            <person name="Wu L."/>
            <person name="Ma J."/>
        </authorList>
    </citation>
    <scope>NUCLEOTIDE SEQUENCE [LARGE SCALE GENOMIC DNA]</scope>
    <source>
        <strain evidence="8">CCM 7043</strain>
    </source>
</reference>
<dbReference type="Pfam" id="PF00355">
    <property type="entry name" value="Rieske"/>
    <property type="match status" value="1"/>
</dbReference>
<organism evidence="7 8">
    <name type="scientific">Pseudonocardia yunnanensis</name>
    <dbReference type="NCBI Taxonomy" id="58107"/>
    <lineage>
        <taxon>Bacteria</taxon>
        <taxon>Bacillati</taxon>
        <taxon>Actinomycetota</taxon>
        <taxon>Actinomycetes</taxon>
        <taxon>Pseudonocardiales</taxon>
        <taxon>Pseudonocardiaceae</taxon>
        <taxon>Pseudonocardia</taxon>
    </lineage>
</organism>
<gene>
    <name evidence="7" type="ORF">ACFSJD_28480</name>
</gene>
<feature type="domain" description="Rieske" evidence="6">
    <location>
        <begin position="127"/>
        <end position="224"/>
    </location>
</feature>
<dbReference type="InterPro" id="IPR036922">
    <property type="entry name" value="Rieske_2Fe-2S_sf"/>
</dbReference>
<keyword evidence="2" id="KW-0479">Metal-binding</keyword>
<keyword evidence="5" id="KW-1133">Transmembrane helix</keyword>
<feature type="transmembrane region" description="Helical" evidence="5">
    <location>
        <begin position="81"/>
        <end position="103"/>
    </location>
</feature>
<dbReference type="RefSeq" id="WP_344722375.1">
    <property type="nucleotide sequence ID" value="NZ_BAAAUS010000012.1"/>
</dbReference>
<sequence>MTGRGVRRYLDDLVRGDRPRPFRATQADADELRAAIELRAARPGDDDPRERFLDELHEQLAAELAGPRSPRPGTPVLRRRLVAKGAVVAAAAAAVGAAAGAALDRVLTGHDDRGPGAGTVTPTAGTWQTVAAASQLPEGAVRAFDLGTVAGFVQRTGGIVQAVSSSCTHQGCRLRLDAAARNLDCPCHTTVFALTGELVAHQLPVAPPRLPRFETREVDGAVQVFAPRT</sequence>
<keyword evidence="5" id="KW-0812">Transmembrane</keyword>
<dbReference type="EMBL" id="JBHUCO010000036">
    <property type="protein sequence ID" value="MFD1521467.1"/>
    <property type="molecule type" value="Genomic_DNA"/>
</dbReference>
<dbReference type="InterPro" id="IPR017941">
    <property type="entry name" value="Rieske_2Fe-2S"/>
</dbReference>
<accession>A0ABW4F2B5</accession>